<dbReference type="KEGG" id="asag:FGM00_08995"/>
<dbReference type="Pfam" id="PF11751">
    <property type="entry name" value="PorP_SprF"/>
    <property type="match status" value="1"/>
</dbReference>
<name>A0A5B7STP5_9FLAO</name>
<reference evidence="3 4" key="1">
    <citation type="submission" date="2019-05" db="EMBL/GenBank/DDBJ databases">
        <title>Genome sequencing of F202Z8.</title>
        <authorList>
            <person name="Kwon Y.M."/>
        </authorList>
    </citation>
    <scope>NUCLEOTIDE SEQUENCE [LARGE SCALE GENOMIC DNA]</scope>
    <source>
        <strain evidence="3 4">F202Z8</strain>
    </source>
</reference>
<gene>
    <name evidence="3" type="ORF">FGM00_08995</name>
</gene>
<evidence type="ECO:0000256" key="1">
    <source>
        <dbReference type="SAM" id="Coils"/>
    </source>
</evidence>
<proteinExistence type="predicted"/>
<feature type="chain" id="PRO_5022984192" evidence="2">
    <location>
        <begin position="24"/>
        <end position="505"/>
    </location>
</feature>
<sequence length="505" mass="57691">MFKKVPKSFFLLWVLCSYSQNNAIPVDLRQHNLTEYNSSFFNPVLSSYGTEKQSVALWTRWQWQEVDTDPTTLFLNYKRQINPESSAGLGFFQHNTGVYLNTGGVLNYAYSYTVNPNVKFGIGLNLLGFKQVTAGVGFLGGSQTPSSELSEANDFVLQMAPGLYLKWKNLGIGFTSENLLDYNFTQKARNSGAKERIYAFSTTYDFYLFSNSISVRPTAYWKSIPFQDDQIGLNMYFSAAKYWAQAGYNSFYGASVGIGGRFFKKASVGVLVEWATDAALDGKKPTYEVIAAYNLGKSTRSIKKVSIYDVTKESASKRKRKKKRNQRKVESAAEQWKKADSINSIRKAEAEKVAIEKSADSLKIMALEEAQELARQRTQEEEALRNQRKIDSIALKTSEQPSNKVVSNEKDEILERYEEVASEDGLKSGYYLIANVFRSEQNYKSFVQSLIEKELQPKFFLRSSNQFYYVYLKRYETINEAVKARNSKFFGKYLDEIWIFRVVGE</sequence>
<feature type="signal peptide" evidence="2">
    <location>
        <begin position="1"/>
        <end position="23"/>
    </location>
</feature>
<feature type="coiled-coil region" evidence="1">
    <location>
        <begin position="345"/>
        <end position="390"/>
    </location>
</feature>
<dbReference type="Proteomes" id="UP000310017">
    <property type="component" value="Chromosome"/>
</dbReference>
<dbReference type="EMBL" id="CP040710">
    <property type="protein sequence ID" value="QCX00240.1"/>
    <property type="molecule type" value="Genomic_DNA"/>
</dbReference>
<dbReference type="InterPro" id="IPR019861">
    <property type="entry name" value="PorP/SprF_Bacteroidetes"/>
</dbReference>
<dbReference type="AlphaFoldDB" id="A0A5B7STP5"/>
<evidence type="ECO:0000313" key="4">
    <source>
        <dbReference type="Proteomes" id="UP000310017"/>
    </source>
</evidence>
<accession>A0A5B7STP5</accession>
<organism evidence="3 4">
    <name type="scientific">Aggregatimonas sangjinii</name>
    <dbReference type="NCBI Taxonomy" id="2583587"/>
    <lineage>
        <taxon>Bacteria</taxon>
        <taxon>Pseudomonadati</taxon>
        <taxon>Bacteroidota</taxon>
        <taxon>Flavobacteriia</taxon>
        <taxon>Flavobacteriales</taxon>
        <taxon>Flavobacteriaceae</taxon>
        <taxon>Aggregatimonas</taxon>
    </lineage>
</organism>
<keyword evidence="4" id="KW-1185">Reference proteome</keyword>
<dbReference type="NCBIfam" id="TIGR03519">
    <property type="entry name" value="T9SS_PorP_fam"/>
    <property type="match status" value="1"/>
</dbReference>
<evidence type="ECO:0000313" key="3">
    <source>
        <dbReference type="EMBL" id="QCX00240.1"/>
    </source>
</evidence>
<dbReference type="OrthoDB" id="1393025at2"/>
<keyword evidence="1" id="KW-0175">Coiled coil</keyword>
<dbReference type="RefSeq" id="WP_138852586.1">
    <property type="nucleotide sequence ID" value="NZ_CP040710.1"/>
</dbReference>
<protein>
    <submittedName>
        <fullName evidence="3">Type IX secretion system membrane protein PorP/SprF</fullName>
    </submittedName>
</protein>
<evidence type="ECO:0000256" key="2">
    <source>
        <dbReference type="SAM" id="SignalP"/>
    </source>
</evidence>
<keyword evidence="2" id="KW-0732">Signal</keyword>